<feature type="domain" description="Protein kinase" evidence="6">
    <location>
        <begin position="1"/>
        <end position="111"/>
    </location>
</feature>
<accession>A0A7L2SC94</accession>
<keyword evidence="8" id="KW-1185">Reference proteome</keyword>
<proteinExistence type="predicted"/>
<dbReference type="InterPro" id="IPR008266">
    <property type="entry name" value="Tyr_kinase_AS"/>
</dbReference>
<evidence type="ECO:0000256" key="1">
    <source>
        <dbReference type="ARBA" id="ARBA00004167"/>
    </source>
</evidence>
<evidence type="ECO:0000313" key="8">
    <source>
        <dbReference type="Proteomes" id="UP000537747"/>
    </source>
</evidence>
<comment type="caution">
    <text evidence="7">The sequence shown here is derived from an EMBL/GenBank/DDBJ whole genome shotgun (WGS) entry which is preliminary data.</text>
</comment>
<dbReference type="Proteomes" id="UP000537747">
    <property type="component" value="Unassembled WGS sequence"/>
</dbReference>
<dbReference type="GO" id="GO:0030425">
    <property type="term" value="C:dendrite"/>
    <property type="evidence" value="ECO:0007669"/>
    <property type="project" value="TreeGrafter"/>
</dbReference>
<dbReference type="InterPro" id="IPR001245">
    <property type="entry name" value="Ser-Thr/Tyr_kinase_cat_dom"/>
</dbReference>
<feature type="non-terminal residue" evidence="7">
    <location>
        <position position="111"/>
    </location>
</feature>
<dbReference type="InterPro" id="IPR011009">
    <property type="entry name" value="Kinase-like_dom_sf"/>
</dbReference>
<keyword evidence="4" id="KW-0472">Membrane</keyword>
<protein>
    <submittedName>
        <fullName evidence="7">EPHA6 protein</fullName>
    </submittedName>
</protein>
<dbReference type="EMBL" id="VYZQ01031031">
    <property type="protein sequence ID" value="NXS18437.1"/>
    <property type="molecule type" value="Genomic_DNA"/>
</dbReference>
<gene>
    <name evidence="7" type="primary">Epha6</name>
    <name evidence="7" type="ORF">MYSCRO_R04059</name>
</gene>
<evidence type="ECO:0000256" key="4">
    <source>
        <dbReference type="ARBA" id="ARBA00023136"/>
    </source>
</evidence>
<dbReference type="InterPro" id="IPR020635">
    <property type="entry name" value="Tyr_kinase_cat_dom"/>
</dbReference>
<dbReference type="OrthoDB" id="4062651at2759"/>
<dbReference type="AlphaFoldDB" id="A0A7L2SC94"/>
<dbReference type="SMART" id="SM00219">
    <property type="entry name" value="TyrKc"/>
    <property type="match status" value="1"/>
</dbReference>
<dbReference type="GO" id="GO:0005005">
    <property type="term" value="F:transmembrane-ephrin receptor activity"/>
    <property type="evidence" value="ECO:0007669"/>
    <property type="project" value="TreeGrafter"/>
</dbReference>
<sequence>LVGMLRGIASGMKYLSDMGYVHRDLAARNILVNSNLMCKVSDFGLSRVLEDDPEAAYTTSGGKIPIRWTAPEAIAYRKFSSASDAWSYGIVMWEVMSYGERPYWEMSNQDV</sequence>
<evidence type="ECO:0000256" key="3">
    <source>
        <dbReference type="ARBA" id="ARBA00022840"/>
    </source>
</evidence>
<dbReference type="PANTHER" id="PTHR46877:SF10">
    <property type="entry name" value="EPHRIN TYPE-A RECEPTOR 6"/>
    <property type="match status" value="1"/>
</dbReference>
<dbReference type="GO" id="GO:0005886">
    <property type="term" value="C:plasma membrane"/>
    <property type="evidence" value="ECO:0007669"/>
    <property type="project" value="TreeGrafter"/>
</dbReference>
<dbReference type="PROSITE" id="PS00109">
    <property type="entry name" value="PROTEIN_KINASE_TYR"/>
    <property type="match status" value="1"/>
</dbReference>
<dbReference type="Pfam" id="PF07714">
    <property type="entry name" value="PK_Tyr_Ser-Thr"/>
    <property type="match status" value="1"/>
</dbReference>
<feature type="non-terminal residue" evidence="7">
    <location>
        <position position="1"/>
    </location>
</feature>
<dbReference type="SUPFAM" id="SSF56112">
    <property type="entry name" value="Protein kinase-like (PK-like)"/>
    <property type="match status" value="1"/>
</dbReference>
<dbReference type="PRINTS" id="PR00109">
    <property type="entry name" value="TYRKINASE"/>
</dbReference>
<evidence type="ECO:0000256" key="5">
    <source>
        <dbReference type="ARBA" id="ARBA00023170"/>
    </source>
</evidence>
<keyword evidence="5" id="KW-0675">Receptor</keyword>
<dbReference type="GO" id="GO:0007411">
    <property type="term" value="P:axon guidance"/>
    <property type="evidence" value="ECO:0007669"/>
    <property type="project" value="TreeGrafter"/>
</dbReference>
<dbReference type="PANTHER" id="PTHR46877">
    <property type="entry name" value="EPH RECEPTOR A5"/>
    <property type="match status" value="1"/>
</dbReference>
<evidence type="ECO:0000259" key="6">
    <source>
        <dbReference type="PROSITE" id="PS50011"/>
    </source>
</evidence>
<dbReference type="PROSITE" id="PS50011">
    <property type="entry name" value="PROTEIN_KINASE_DOM"/>
    <property type="match status" value="1"/>
</dbReference>
<reference evidence="7 8" key="1">
    <citation type="submission" date="2019-09" db="EMBL/GenBank/DDBJ databases">
        <title>Bird 10,000 Genomes (B10K) Project - Family phase.</title>
        <authorList>
            <person name="Zhang G."/>
        </authorList>
    </citation>
    <scope>NUCLEOTIDE SEQUENCE [LARGE SCALE GENOMIC DNA]</scope>
    <source>
        <strain evidence="7">B10K-DU-002-82</strain>
    </source>
</reference>
<keyword evidence="3" id="KW-0067">ATP-binding</keyword>
<evidence type="ECO:0000313" key="7">
    <source>
        <dbReference type="EMBL" id="NXS18437.1"/>
    </source>
</evidence>
<dbReference type="GO" id="GO:0005524">
    <property type="term" value="F:ATP binding"/>
    <property type="evidence" value="ECO:0007669"/>
    <property type="project" value="UniProtKB-KW"/>
</dbReference>
<evidence type="ECO:0000256" key="2">
    <source>
        <dbReference type="ARBA" id="ARBA00022741"/>
    </source>
</evidence>
<comment type="subcellular location">
    <subcellularLocation>
        <location evidence="1">Membrane</location>
        <topology evidence="1">Single-pass membrane protein</topology>
    </subcellularLocation>
</comment>
<name>A0A7L2SC94_9PASS</name>
<dbReference type="FunFam" id="1.10.510.10:FF:002923">
    <property type="match status" value="1"/>
</dbReference>
<organism evidence="7 8">
    <name type="scientific">Mystacornis crossleyi</name>
    <dbReference type="NCBI Taxonomy" id="98133"/>
    <lineage>
        <taxon>Eukaryota</taxon>
        <taxon>Metazoa</taxon>
        <taxon>Chordata</taxon>
        <taxon>Craniata</taxon>
        <taxon>Vertebrata</taxon>
        <taxon>Euteleostomi</taxon>
        <taxon>Archelosauria</taxon>
        <taxon>Archosauria</taxon>
        <taxon>Dinosauria</taxon>
        <taxon>Saurischia</taxon>
        <taxon>Theropoda</taxon>
        <taxon>Coelurosauria</taxon>
        <taxon>Aves</taxon>
        <taxon>Neognathae</taxon>
        <taxon>Neoaves</taxon>
        <taxon>Telluraves</taxon>
        <taxon>Australaves</taxon>
        <taxon>Passeriformes</taxon>
        <taxon>Sylvioidea</taxon>
        <taxon>Timaliidae</taxon>
        <taxon>Mystacornis</taxon>
    </lineage>
</organism>
<keyword evidence="2" id="KW-0547">Nucleotide-binding</keyword>
<dbReference type="Gene3D" id="1.10.510.10">
    <property type="entry name" value="Transferase(Phosphotransferase) domain 1"/>
    <property type="match status" value="1"/>
</dbReference>
<dbReference type="InterPro" id="IPR000719">
    <property type="entry name" value="Prot_kinase_dom"/>
</dbReference>
<dbReference type="InterPro" id="IPR050449">
    <property type="entry name" value="Ephrin_rcpt_TKs"/>
</dbReference>